<comment type="caution">
    <text evidence="2">The sequence shown here is derived from an EMBL/GenBank/DDBJ whole genome shotgun (WGS) entry which is preliminary data.</text>
</comment>
<evidence type="ECO:0000313" key="3">
    <source>
        <dbReference type="Proteomes" id="UP000765845"/>
    </source>
</evidence>
<sequence>MNRLVANASAVALAMSSFSLCVAAEDGAQRRSWQSGVIRSEAGYVDSESGARVESIEATEAGDYRVLVSLPRSARLTEIEEVRVTAPRIRDQKPLPAARFEFVKDYHHDRHGLYIYVGQYKDLPFRLYFKDHSAAEIQNTSH</sequence>
<accession>A0ABX1GFD6</accession>
<reference evidence="2 3" key="1">
    <citation type="submission" date="2020-04" db="EMBL/GenBank/DDBJ databases">
        <authorList>
            <person name="Yoon J."/>
        </authorList>
    </citation>
    <scope>NUCLEOTIDE SEQUENCE [LARGE SCALE GENOMIC DNA]</scope>
    <source>
        <strain evidence="2 3">KMU-166</strain>
    </source>
</reference>
<name>A0ABX1GFD6_9GAMM</name>
<evidence type="ECO:0000256" key="1">
    <source>
        <dbReference type="SAM" id="SignalP"/>
    </source>
</evidence>
<dbReference type="EMBL" id="JAAWWK010000003">
    <property type="protein sequence ID" value="NKI17655.1"/>
    <property type="molecule type" value="Genomic_DNA"/>
</dbReference>
<feature type="signal peptide" evidence="1">
    <location>
        <begin position="1"/>
        <end position="23"/>
    </location>
</feature>
<dbReference type="Proteomes" id="UP000765845">
    <property type="component" value="Unassembled WGS sequence"/>
</dbReference>
<evidence type="ECO:0000313" key="2">
    <source>
        <dbReference type="EMBL" id="NKI17655.1"/>
    </source>
</evidence>
<keyword evidence="1" id="KW-0732">Signal</keyword>
<feature type="chain" id="PRO_5047268789" description="Secreted protein" evidence="1">
    <location>
        <begin position="24"/>
        <end position="142"/>
    </location>
</feature>
<keyword evidence="3" id="KW-1185">Reference proteome</keyword>
<dbReference type="RefSeq" id="WP_168450202.1">
    <property type="nucleotide sequence ID" value="NZ_JAAWWK010000003.1"/>
</dbReference>
<protein>
    <recommendedName>
        <fullName evidence="4">Secreted protein</fullName>
    </recommendedName>
</protein>
<organism evidence="2 3">
    <name type="scientific">Spongiibacter thalassae</name>
    <dbReference type="NCBI Taxonomy" id="2721624"/>
    <lineage>
        <taxon>Bacteria</taxon>
        <taxon>Pseudomonadati</taxon>
        <taxon>Pseudomonadota</taxon>
        <taxon>Gammaproteobacteria</taxon>
        <taxon>Cellvibrionales</taxon>
        <taxon>Spongiibacteraceae</taxon>
        <taxon>Spongiibacter</taxon>
    </lineage>
</organism>
<gene>
    <name evidence="2" type="ORF">HCU74_09505</name>
</gene>
<evidence type="ECO:0008006" key="4">
    <source>
        <dbReference type="Google" id="ProtNLM"/>
    </source>
</evidence>
<proteinExistence type="predicted"/>